<keyword evidence="11" id="KW-0378">Hydrolase</keyword>
<keyword evidence="17" id="KW-0325">Glycoprotein</keyword>
<dbReference type="AlphaFoldDB" id="A0A1X7GZ15"/>
<evidence type="ECO:0000256" key="2">
    <source>
        <dbReference type="ARBA" id="ARBA00004371"/>
    </source>
</evidence>
<dbReference type="PANTHER" id="PTHR12053:SF3">
    <property type="entry name" value="CARBOXYPEPTIDASE Q"/>
    <property type="match status" value="1"/>
</dbReference>
<keyword evidence="10" id="KW-0732">Signal</keyword>
<evidence type="ECO:0000256" key="18">
    <source>
        <dbReference type="ARBA" id="ARBA00023228"/>
    </source>
</evidence>
<comment type="subcellular location">
    <subcellularLocation>
        <location evidence="1">Endoplasmic reticulum</location>
    </subcellularLocation>
    <subcellularLocation>
        <location evidence="3">Golgi apparatus</location>
    </subcellularLocation>
    <subcellularLocation>
        <location evidence="2">Lysosome</location>
    </subcellularLocation>
    <subcellularLocation>
        <location evidence="4">Secreted</location>
    </subcellularLocation>
</comment>
<evidence type="ECO:0000256" key="14">
    <source>
        <dbReference type="ARBA" id="ARBA00023034"/>
    </source>
</evidence>
<keyword evidence="23" id="KW-1185">Reference proteome</keyword>
<evidence type="ECO:0000256" key="19">
    <source>
        <dbReference type="ARBA" id="ARBA00025833"/>
    </source>
</evidence>
<evidence type="ECO:0000256" key="17">
    <source>
        <dbReference type="ARBA" id="ARBA00023180"/>
    </source>
</evidence>
<dbReference type="STRING" id="941907.SAMN06295910_2501"/>
<dbReference type="GO" id="GO:0046872">
    <property type="term" value="F:metal ion binding"/>
    <property type="evidence" value="ECO:0007669"/>
    <property type="project" value="UniProtKB-KW"/>
</dbReference>
<keyword evidence="9" id="KW-0479">Metal-binding</keyword>
<evidence type="ECO:0000256" key="4">
    <source>
        <dbReference type="ARBA" id="ARBA00004613"/>
    </source>
</evidence>
<keyword evidence="12" id="KW-0256">Endoplasmic reticulum</keyword>
<dbReference type="GO" id="GO:0004180">
    <property type="term" value="F:carboxypeptidase activity"/>
    <property type="evidence" value="ECO:0007669"/>
    <property type="project" value="UniProtKB-KW"/>
</dbReference>
<dbReference type="EMBL" id="LT840185">
    <property type="protein sequence ID" value="SMF76809.1"/>
    <property type="molecule type" value="Genomic_DNA"/>
</dbReference>
<evidence type="ECO:0000256" key="9">
    <source>
        <dbReference type="ARBA" id="ARBA00022723"/>
    </source>
</evidence>
<evidence type="ECO:0000256" key="1">
    <source>
        <dbReference type="ARBA" id="ARBA00004240"/>
    </source>
</evidence>
<evidence type="ECO:0000256" key="8">
    <source>
        <dbReference type="ARBA" id="ARBA00022670"/>
    </source>
</evidence>
<keyword evidence="18" id="KW-0458">Lysosome</keyword>
<dbReference type="GO" id="GO:0005576">
    <property type="term" value="C:extracellular region"/>
    <property type="evidence" value="ECO:0007669"/>
    <property type="project" value="UniProtKB-SubCell"/>
</dbReference>
<evidence type="ECO:0000313" key="22">
    <source>
        <dbReference type="EMBL" id="SMF76809.1"/>
    </source>
</evidence>
<keyword evidence="13" id="KW-0862">Zinc</keyword>
<evidence type="ECO:0000256" key="7">
    <source>
        <dbReference type="ARBA" id="ARBA00022645"/>
    </source>
</evidence>
<evidence type="ECO:0000256" key="13">
    <source>
        <dbReference type="ARBA" id="ARBA00022833"/>
    </source>
</evidence>
<evidence type="ECO:0000259" key="21">
    <source>
        <dbReference type="Pfam" id="PF04389"/>
    </source>
</evidence>
<evidence type="ECO:0000256" key="15">
    <source>
        <dbReference type="ARBA" id="ARBA00023049"/>
    </source>
</evidence>
<keyword evidence="16" id="KW-0865">Zymogen</keyword>
<evidence type="ECO:0000256" key="3">
    <source>
        <dbReference type="ARBA" id="ARBA00004555"/>
    </source>
</evidence>
<evidence type="ECO:0000256" key="16">
    <source>
        <dbReference type="ARBA" id="ARBA00023145"/>
    </source>
</evidence>
<keyword evidence="6" id="KW-0964">Secreted</keyword>
<keyword evidence="15" id="KW-0482">Metalloprotease</keyword>
<dbReference type="PANTHER" id="PTHR12053">
    <property type="entry name" value="PROTEASE FAMILY M28 PLASMA GLUTAMATE CARBOXYPEPTIDASE-RELATED"/>
    <property type="match status" value="1"/>
</dbReference>
<dbReference type="GO" id="GO:0005764">
    <property type="term" value="C:lysosome"/>
    <property type="evidence" value="ECO:0007669"/>
    <property type="project" value="UniProtKB-SubCell"/>
</dbReference>
<feature type="domain" description="Peptidase M28" evidence="21">
    <location>
        <begin position="286"/>
        <end position="469"/>
    </location>
</feature>
<dbReference type="Gene3D" id="3.40.630.10">
    <property type="entry name" value="Zn peptidases"/>
    <property type="match status" value="1"/>
</dbReference>
<dbReference type="InterPro" id="IPR039866">
    <property type="entry name" value="CPQ"/>
</dbReference>
<name>A0A1X7GZ15_9SPHN</name>
<sequence length="491" mass="51857">MRAANVHSPDTSENAWDGFRPFRALARDAGMTRLRRTALAALPFFAIAGAAAAQGQPDVAALRDAALKDDLAWDITEGLTTEVGPRLAGTEAEKRARDWAVKRLTALGFANVRVEPFDMPVWVRGEEKAEIVSPFPQPLVLAALGNSGATPANGITAEVVGFESFADLQAAPASAVKGKIVFVSHAMKATQDGSGYGPFGTARRQGPSEASRKGAAAIVIRSIGTDYHRNPHTGVQTFAEGVKPIPAAALSLPDAEQLQRILKRGQPVRMKLVLTPRNIGKRQSGNVIAEVPGSDPAAGVVLVACHLDSWDQGTGAIDDAAGCGIVTAAAKRIAEAGVPRRTIRIVWFGAEEVGLFGGLDYRAKRGGEKHAIIAESDFGADRVWKVNSQGPATAKPAIDRLVAALSPLGIVQGSTTRASGSDIGPMAADGMSTIELSQDGTRYFDYHHTPDDTLDKVDPEQLRQNVAAWTAMLAVMAHAPEELASPVRPRN</sequence>
<evidence type="ECO:0000256" key="11">
    <source>
        <dbReference type="ARBA" id="ARBA00022801"/>
    </source>
</evidence>
<dbReference type="SUPFAM" id="SSF53187">
    <property type="entry name" value="Zn-dependent exopeptidases"/>
    <property type="match status" value="1"/>
</dbReference>
<dbReference type="GO" id="GO:0006508">
    <property type="term" value="P:proteolysis"/>
    <property type="evidence" value="ECO:0007669"/>
    <property type="project" value="UniProtKB-KW"/>
</dbReference>
<proteinExistence type="predicted"/>
<reference evidence="23" key="1">
    <citation type="submission" date="2017-04" db="EMBL/GenBank/DDBJ databases">
        <authorList>
            <person name="Varghese N."/>
            <person name="Submissions S."/>
        </authorList>
    </citation>
    <scope>NUCLEOTIDE SEQUENCE [LARGE SCALE GENOMIC DNA]</scope>
    <source>
        <strain evidence="23">Dd16</strain>
    </source>
</reference>
<dbReference type="Gene3D" id="3.50.30.30">
    <property type="match status" value="1"/>
</dbReference>
<dbReference type="InterPro" id="IPR007484">
    <property type="entry name" value="Peptidase_M28"/>
</dbReference>
<keyword evidence="7 22" id="KW-0121">Carboxypeptidase</keyword>
<evidence type="ECO:0000256" key="20">
    <source>
        <dbReference type="ARBA" id="ARBA00033328"/>
    </source>
</evidence>
<keyword evidence="8" id="KW-0645">Protease</keyword>
<evidence type="ECO:0000256" key="10">
    <source>
        <dbReference type="ARBA" id="ARBA00022729"/>
    </source>
</evidence>
<dbReference type="Pfam" id="PF04389">
    <property type="entry name" value="Peptidase_M28"/>
    <property type="match status" value="1"/>
</dbReference>
<accession>A0A1X7GZ15</accession>
<protein>
    <recommendedName>
        <fullName evidence="5">Carboxypeptidase Q</fullName>
    </recommendedName>
    <alternativeName>
        <fullName evidence="20">Plasma glutamate carboxypeptidase</fullName>
    </alternativeName>
</protein>
<organism evidence="22 23">
    <name type="scientific">Allosphingosinicella indica</name>
    <dbReference type="NCBI Taxonomy" id="941907"/>
    <lineage>
        <taxon>Bacteria</taxon>
        <taxon>Pseudomonadati</taxon>
        <taxon>Pseudomonadota</taxon>
        <taxon>Alphaproteobacteria</taxon>
        <taxon>Sphingomonadales</taxon>
        <taxon>Sphingomonadaceae</taxon>
        <taxon>Allosphingosinicella</taxon>
    </lineage>
</organism>
<evidence type="ECO:0000256" key="12">
    <source>
        <dbReference type="ARBA" id="ARBA00022824"/>
    </source>
</evidence>
<gene>
    <name evidence="22" type="ORF">SAMN06295910_2501</name>
</gene>
<keyword evidence="14" id="KW-0333">Golgi apparatus</keyword>
<evidence type="ECO:0000313" key="23">
    <source>
        <dbReference type="Proteomes" id="UP000192934"/>
    </source>
</evidence>
<dbReference type="GO" id="GO:0070573">
    <property type="term" value="F:metallodipeptidase activity"/>
    <property type="evidence" value="ECO:0007669"/>
    <property type="project" value="InterPro"/>
</dbReference>
<evidence type="ECO:0000256" key="6">
    <source>
        <dbReference type="ARBA" id="ARBA00022525"/>
    </source>
</evidence>
<comment type="subunit">
    <text evidence="19">Homodimer. The monomeric form is inactive while the homodimer is active.</text>
</comment>
<dbReference type="Proteomes" id="UP000192934">
    <property type="component" value="Chromosome I"/>
</dbReference>
<evidence type="ECO:0000256" key="5">
    <source>
        <dbReference type="ARBA" id="ARBA00014116"/>
    </source>
</evidence>